<keyword evidence="1" id="KW-0812">Transmembrane</keyword>
<dbReference type="RefSeq" id="WP_208846489.1">
    <property type="nucleotide sequence ID" value="NZ_JAGGDJ010000002.1"/>
</dbReference>
<reference evidence="2 3" key="1">
    <citation type="submission" date="2021-03" db="EMBL/GenBank/DDBJ databases">
        <title>Paenibacillus artemisicola MWE-103 whole genome sequence.</title>
        <authorList>
            <person name="Ham Y.J."/>
        </authorList>
    </citation>
    <scope>NUCLEOTIDE SEQUENCE [LARGE SCALE GENOMIC DNA]</scope>
    <source>
        <strain evidence="2 3">MWE-103</strain>
    </source>
</reference>
<comment type="caution">
    <text evidence="2">The sequence shown here is derived from an EMBL/GenBank/DDBJ whole genome shotgun (WGS) entry which is preliminary data.</text>
</comment>
<keyword evidence="3" id="KW-1185">Reference proteome</keyword>
<name>A0ABS3W568_9BACL</name>
<keyword evidence="1" id="KW-1133">Transmembrane helix</keyword>
<keyword evidence="1" id="KW-0472">Membrane</keyword>
<gene>
    <name evidence="2" type="ORF">I8J29_04605</name>
</gene>
<protein>
    <recommendedName>
        <fullName evidence="4">Ferric reductase like protein</fullName>
    </recommendedName>
</protein>
<dbReference type="EMBL" id="JAGGDJ010000002">
    <property type="protein sequence ID" value="MBO7743462.1"/>
    <property type="molecule type" value="Genomic_DNA"/>
</dbReference>
<sequence>MKPNRLLFIPAVMAALVSLAFVLYALFGTIHPETVHSGIATGRPPADMKRDAAGGDGLFRTLGTIAVWCGAVGYAWLRLKKKRKSPSPLAKKIGKLFNRLHQPAGYAALAFVAAHGIYFLTQAAIKDDAFTGIAAFTLLLSLAVYGFLIRRVKMKHVRQIHFLLATAFAIVAIVHAGGTAILATLAVIVCWALIGLIERRAAQPVKDGRP</sequence>
<proteinExistence type="predicted"/>
<evidence type="ECO:0000313" key="2">
    <source>
        <dbReference type="EMBL" id="MBO7743462.1"/>
    </source>
</evidence>
<evidence type="ECO:0000313" key="3">
    <source>
        <dbReference type="Proteomes" id="UP000670947"/>
    </source>
</evidence>
<feature type="transmembrane region" description="Helical" evidence="1">
    <location>
        <begin position="57"/>
        <end position="77"/>
    </location>
</feature>
<feature type="transmembrane region" description="Helical" evidence="1">
    <location>
        <begin position="129"/>
        <end position="149"/>
    </location>
</feature>
<accession>A0ABS3W568</accession>
<dbReference type="Proteomes" id="UP000670947">
    <property type="component" value="Unassembled WGS sequence"/>
</dbReference>
<evidence type="ECO:0000256" key="1">
    <source>
        <dbReference type="SAM" id="Phobius"/>
    </source>
</evidence>
<evidence type="ECO:0008006" key="4">
    <source>
        <dbReference type="Google" id="ProtNLM"/>
    </source>
</evidence>
<organism evidence="2 3">
    <name type="scientific">Paenibacillus artemisiicola</name>
    <dbReference type="NCBI Taxonomy" id="1172618"/>
    <lineage>
        <taxon>Bacteria</taxon>
        <taxon>Bacillati</taxon>
        <taxon>Bacillota</taxon>
        <taxon>Bacilli</taxon>
        <taxon>Bacillales</taxon>
        <taxon>Paenibacillaceae</taxon>
        <taxon>Paenibacillus</taxon>
    </lineage>
</organism>
<feature type="transmembrane region" description="Helical" evidence="1">
    <location>
        <begin position="161"/>
        <end position="194"/>
    </location>
</feature>
<feature type="transmembrane region" description="Helical" evidence="1">
    <location>
        <begin position="7"/>
        <end position="27"/>
    </location>
</feature>
<feature type="transmembrane region" description="Helical" evidence="1">
    <location>
        <begin position="104"/>
        <end position="123"/>
    </location>
</feature>